<evidence type="ECO:0000313" key="3">
    <source>
        <dbReference type="Proteomes" id="UP000269721"/>
    </source>
</evidence>
<keyword evidence="3" id="KW-1185">Reference proteome</keyword>
<dbReference type="Proteomes" id="UP000269721">
    <property type="component" value="Unassembled WGS sequence"/>
</dbReference>
<accession>A0A4P9WGB9</accession>
<reference evidence="3" key="1">
    <citation type="journal article" date="2018" name="Nat. Microbiol.">
        <title>Leveraging single-cell genomics to expand the fungal tree of life.</title>
        <authorList>
            <person name="Ahrendt S.R."/>
            <person name="Quandt C.A."/>
            <person name="Ciobanu D."/>
            <person name="Clum A."/>
            <person name="Salamov A."/>
            <person name="Andreopoulos B."/>
            <person name="Cheng J.F."/>
            <person name="Woyke T."/>
            <person name="Pelin A."/>
            <person name="Henrissat B."/>
            <person name="Reynolds N.K."/>
            <person name="Benny G.L."/>
            <person name="Smith M.E."/>
            <person name="James T.Y."/>
            <person name="Grigoriev I.V."/>
        </authorList>
    </citation>
    <scope>NUCLEOTIDE SEQUENCE [LARGE SCALE GENOMIC DNA]</scope>
</reference>
<evidence type="ECO:0000256" key="1">
    <source>
        <dbReference type="SAM" id="MobiDB-lite"/>
    </source>
</evidence>
<organism evidence="2 3">
    <name type="scientific">Blyttiomyces helicus</name>
    <dbReference type="NCBI Taxonomy" id="388810"/>
    <lineage>
        <taxon>Eukaryota</taxon>
        <taxon>Fungi</taxon>
        <taxon>Fungi incertae sedis</taxon>
        <taxon>Chytridiomycota</taxon>
        <taxon>Chytridiomycota incertae sedis</taxon>
        <taxon>Chytridiomycetes</taxon>
        <taxon>Chytridiomycetes incertae sedis</taxon>
        <taxon>Blyttiomyces</taxon>
    </lineage>
</organism>
<feature type="region of interest" description="Disordered" evidence="1">
    <location>
        <begin position="48"/>
        <end position="82"/>
    </location>
</feature>
<feature type="compositionally biased region" description="Basic and acidic residues" evidence="1">
    <location>
        <begin position="48"/>
        <end position="59"/>
    </location>
</feature>
<name>A0A4P9WGB9_9FUNG</name>
<sequence length="205" mass="22368">MGEVLDAEWSNFAALSCRAHDRDSVGSIHFLHDVAGLHFLHVRALKSEQRQELDSEKGEMSGTHPTRGPPGQTAPVPEREKTAGIVMRGPCLTAREIDHLERPGGIRRSELVYKDSDGLRDCLKPLLPIPRSMKAKLLHYLRFSLPPNGFLRTWGSFLGTFARPVASALMGIWRIAPNVSSDRQRSQTGGVVGAEGGAVPLSLSA</sequence>
<protein>
    <submittedName>
        <fullName evidence="2">Uncharacterized protein</fullName>
    </submittedName>
</protein>
<evidence type="ECO:0000313" key="2">
    <source>
        <dbReference type="EMBL" id="RKO91744.1"/>
    </source>
</evidence>
<gene>
    <name evidence="2" type="ORF">BDK51DRAFT_45367</name>
</gene>
<dbReference type="AlphaFoldDB" id="A0A4P9WGB9"/>
<dbReference type="EMBL" id="KZ994926">
    <property type="protein sequence ID" value="RKO91744.1"/>
    <property type="molecule type" value="Genomic_DNA"/>
</dbReference>
<proteinExistence type="predicted"/>